<gene>
    <name evidence="1" type="ORF">BDN72DRAFT_850839</name>
</gene>
<sequence length="83" mass="9616">MVTRNYDEPRALLSFRIQNTNSRMEYLPGLRQTAATKGRVETAINVSPTYFDFSSFFGIHHVACMLSFIFYVLFLHDDTAMSR</sequence>
<protein>
    <submittedName>
        <fullName evidence="1">Uncharacterized protein</fullName>
    </submittedName>
</protein>
<name>A0ACD3A3P4_9AGAR</name>
<dbReference type="Proteomes" id="UP000308600">
    <property type="component" value="Unassembled WGS sequence"/>
</dbReference>
<organism evidence="1 2">
    <name type="scientific">Pluteus cervinus</name>
    <dbReference type="NCBI Taxonomy" id="181527"/>
    <lineage>
        <taxon>Eukaryota</taxon>
        <taxon>Fungi</taxon>
        <taxon>Dikarya</taxon>
        <taxon>Basidiomycota</taxon>
        <taxon>Agaricomycotina</taxon>
        <taxon>Agaricomycetes</taxon>
        <taxon>Agaricomycetidae</taxon>
        <taxon>Agaricales</taxon>
        <taxon>Pluteineae</taxon>
        <taxon>Pluteaceae</taxon>
        <taxon>Pluteus</taxon>
    </lineage>
</organism>
<dbReference type="EMBL" id="ML208824">
    <property type="protein sequence ID" value="TFK60146.1"/>
    <property type="molecule type" value="Genomic_DNA"/>
</dbReference>
<reference evidence="1 2" key="1">
    <citation type="journal article" date="2019" name="Nat. Ecol. Evol.">
        <title>Megaphylogeny resolves global patterns of mushroom evolution.</title>
        <authorList>
            <person name="Varga T."/>
            <person name="Krizsan K."/>
            <person name="Foldi C."/>
            <person name="Dima B."/>
            <person name="Sanchez-Garcia M."/>
            <person name="Sanchez-Ramirez S."/>
            <person name="Szollosi G.J."/>
            <person name="Szarkandi J.G."/>
            <person name="Papp V."/>
            <person name="Albert L."/>
            <person name="Andreopoulos W."/>
            <person name="Angelini C."/>
            <person name="Antonin V."/>
            <person name="Barry K.W."/>
            <person name="Bougher N.L."/>
            <person name="Buchanan P."/>
            <person name="Buyck B."/>
            <person name="Bense V."/>
            <person name="Catcheside P."/>
            <person name="Chovatia M."/>
            <person name="Cooper J."/>
            <person name="Damon W."/>
            <person name="Desjardin D."/>
            <person name="Finy P."/>
            <person name="Geml J."/>
            <person name="Haridas S."/>
            <person name="Hughes K."/>
            <person name="Justo A."/>
            <person name="Karasinski D."/>
            <person name="Kautmanova I."/>
            <person name="Kiss B."/>
            <person name="Kocsube S."/>
            <person name="Kotiranta H."/>
            <person name="LaButti K.M."/>
            <person name="Lechner B.E."/>
            <person name="Liimatainen K."/>
            <person name="Lipzen A."/>
            <person name="Lukacs Z."/>
            <person name="Mihaltcheva S."/>
            <person name="Morgado L.N."/>
            <person name="Niskanen T."/>
            <person name="Noordeloos M.E."/>
            <person name="Ohm R.A."/>
            <person name="Ortiz-Santana B."/>
            <person name="Ovrebo C."/>
            <person name="Racz N."/>
            <person name="Riley R."/>
            <person name="Savchenko A."/>
            <person name="Shiryaev A."/>
            <person name="Soop K."/>
            <person name="Spirin V."/>
            <person name="Szebenyi C."/>
            <person name="Tomsovsky M."/>
            <person name="Tulloss R.E."/>
            <person name="Uehling J."/>
            <person name="Grigoriev I.V."/>
            <person name="Vagvolgyi C."/>
            <person name="Papp T."/>
            <person name="Martin F.M."/>
            <person name="Miettinen O."/>
            <person name="Hibbett D.S."/>
            <person name="Nagy L.G."/>
        </authorList>
    </citation>
    <scope>NUCLEOTIDE SEQUENCE [LARGE SCALE GENOMIC DNA]</scope>
    <source>
        <strain evidence="1 2">NL-1719</strain>
    </source>
</reference>
<proteinExistence type="predicted"/>
<evidence type="ECO:0000313" key="2">
    <source>
        <dbReference type="Proteomes" id="UP000308600"/>
    </source>
</evidence>
<keyword evidence="2" id="KW-1185">Reference proteome</keyword>
<accession>A0ACD3A3P4</accession>
<evidence type="ECO:0000313" key="1">
    <source>
        <dbReference type="EMBL" id="TFK60146.1"/>
    </source>
</evidence>